<dbReference type="RefSeq" id="WP_108003630.1">
    <property type="nucleotide sequence ID" value="NZ_JBHEEX010000003.1"/>
</dbReference>
<dbReference type="InterPro" id="IPR003593">
    <property type="entry name" value="AAA+_ATPase"/>
</dbReference>
<dbReference type="NCBIfam" id="NF041816">
    <property type="entry name" value="Avs3a"/>
    <property type="match status" value="1"/>
</dbReference>
<dbReference type="SMART" id="SM00382">
    <property type="entry name" value="AAA"/>
    <property type="match status" value="1"/>
</dbReference>
<evidence type="ECO:0000313" key="2">
    <source>
        <dbReference type="EMBL" id="PTM94467.1"/>
    </source>
</evidence>
<protein>
    <recommendedName>
        <fullName evidence="1">AAA+ ATPase domain-containing protein</fullName>
    </recommendedName>
</protein>
<dbReference type="Proteomes" id="UP000241247">
    <property type="component" value="Unassembled WGS sequence"/>
</dbReference>
<dbReference type="SUPFAM" id="SSF52540">
    <property type="entry name" value="P-loop containing nucleoside triphosphate hydrolases"/>
    <property type="match status" value="1"/>
</dbReference>
<dbReference type="InterPro" id="IPR027417">
    <property type="entry name" value="P-loop_NTPase"/>
</dbReference>
<proteinExistence type="predicted"/>
<sequence>MAKTNLVRPSRDGDQFHYLWAARRCLKLLSATSDLVAVTIEGISPIEAGGGETVTAGEDVIDIAEYFGSEDFADARLVRYMQLKHSTLHAHEPWTASGLEKSVTGFAERYRELLKTFPKDVLAGKLEFWFVTNRPIGDAFAEAVEDVAEGRTVRHIKEVKKIERFAGLSGDDLAAFCKLIHFEGRQDDYWDQRNILFQDVGGYLPDSDVYGPLKLKELVTRKALSEGERNPSITKMDVFRALDTDESALFPAPNLIEKLDGSLARDQELALVAEIVAAKGPVVIHAPGGIGKTIFANRIAGSLPRGSNCILYDCFGNGQYRNASGYRHRHKDGLVQIANELASKGLCHLLIPTVHADSASYVRAFVHRIGQASDFIRLQDPEALLCIVIDAADNAQMAAEEIGEKKSFVRDLIREKMPDNVRLVFLCRSHRQHHLDPPSEALSRELVPFSRAETAAHLRLRFPEANEHDVDEFHRLSSCNPRVQALALSRNETLPNTLRLLGPNPKSVEDTIGSLLEAAIEKLKYHLGPLERSQVDSICTALAALRPLIPLSVLSAISHVPESAIKSFVIDIGRPLRLAGDSVQFFDEPAETWFRERYKPTSASMGGFISVLYPLASKSPYVASVLPQLMLDAGQFSNLVDLALKSDALPETSPLERRDIELQRLQFALKAGLRSKRYLDATKLALKAGGETAGDDRQRKILQANTDLSSTFLDVDLIQEIVSRGTFGSGWLGSHHAYEAALMSGCPALVGDARSRLRMASEWLRNWSRLSEEEREKERISDEDIVALTFAEINIHGAEAAAHSLGRWTPREVSFRIGLAVAKRLIDHNRIDDLNAFAVAADNNLCLVLGIAVALQRIRKVPPLEVTQRAFRLLASTRISLSDGGSFTDRYSALNAVVILVEAALEHSLCSKTEAASVLSRYLPSEPPLDIASRFSNTRSHLLRGYSLRATLIDTPLELVDLAHGSLRQELEGKNQHSTSRDLQEFKEDIGALLPWHNLRARVVCGTVTGPTLNDELALACEASNKAARIHYRDDHYTSNDIALVWFEILFRLQAVDETTLGAFSDWKSSLKRPLFTPTLTTLARLCCENFNARKNALEFVLEAFNLTNDERSDAEQKSDGFIEASRAILCLSKGEAKGYFNEAVEVASKIGDENLSRWDAILDLADRSVRTDRPVPETAYRFARCAELTYDYVVRDKHFDWHATVEALTGLCPPSSLAILSRWRDRGFGWSERIVPVAIRKLVERGELDPLNALPLIGFRGRWRHETLLDEALNACKSSNEKAAIAAHLFRYSQFNSGDFKELQEVIRRHGVLLEGLDEAVQFTDDVELKRNSRKVEENGIGVEAVSVTTKDWNSIFDGISLASANGISESYRRYKASERPWYHEHFFQQTLIRVPIGSEVEFILSFGEVPEFELYHLRVFLEQCPREWSQRPAIKRAFEAILRKLCRRYCLNVAKYRHYEIFPFKTACLLSGADEADIVEVVLDGIGETADLADAARLFSLVGLLAIKLSEDDALEALDFGLELFSSSLEEKDGDGSWSTNLLPPSDINAALAGYVWAAMAAPETVTRWEGAHAVLGFVALGRKDILEHLFNFSSENVGGPFVDAKLPFYSLHALQWFLIGVNRGAIANAAALAPYGQRLMDLALKGEPHILIRLFAARAVRILMDNEIVDDQADLRHTLEHVAKSPFPAVESKSYDRFTRSDEAGDANDDDSFYFSLDIGPYWYAPLGRVFGLSQGQIESEALAVIRGQLKFAGRGRWDEDERSRRKLYQEGHTYHSHGSYPRVDSLSFYQAYHAMLIVAGRNLACRQVHCDSECGVVDEFADWLERHDLSRQDGRWLWDRRDPAPLEQPSWLDCDKADKNYSLIRTTDFDEALHSGAMTNIWGHWTTANSEREQSVDIHSALVSPMNSEALLRALSTADSRYDYAIPSAEDDMEIDEHGYSLKGWIIDRSRDGGVDSQDRWAGGISYPAPRPAEDIRELMGLRTDADQRTWTDKDHSTVMMSQVWGHFDEGNRHESVSPERGSRINASQDFLKALLGKLQRNLIIAVNIDRRRRYRSYESSIENDKDRIPTKSRIYLLKADGSLHTI</sequence>
<dbReference type="OrthoDB" id="4770405at2"/>
<comment type="caution">
    <text evidence="2">The sequence shown here is derived from an EMBL/GenBank/DDBJ whole genome shotgun (WGS) entry which is preliminary data.</text>
</comment>
<evidence type="ECO:0000259" key="1">
    <source>
        <dbReference type="SMART" id="SM00382"/>
    </source>
</evidence>
<reference evidence="2 3" key="1">
    <citation type="submission" date="2018-04" db="EMBL/GenBank/DDBJ databases">
        <title>Genomic Encyclopedia of Type Strains, Phase IV (KMG-IV): sequencing the most valuable type-strain genomes for metagenomic binning, comparative biology and taxonomic classification.</title>
        <authorList>
            <person name="Goeker M."/>
        </authorList>
    </citation>
    <scope>NUCLEOTIDE SEQUENCE [LARGE SCALE GENOMIC DNA]</scope>
    <source>
        <strain evidence="2 3">DSM 7138</strain>
    </source>
</reference>
<keyword evidence="3" id="KW-1185">Reference proteome</keyword>
<dbReference type="EMBL" id="PZZZ01000005">
    <property type="protein sequence ID" value="PTM94467.1"/>
    <property type="molecule type" value="Genomic_DNA"/>
</dbReference>
<organism evidence="2 3">
    <name type="scientific">Mycoplana dimorpha</name>
    <dbReference type="NCBI Taxonomy" id="28320"/>
    <lineage>
        <taxon>Bacteria</taxon>
        <taxon>Pseudomonadati</taxon>
        <taxon>Pseudomonadota</taxon>
        <taxon>Alphaproteobacteria</taxon>
        <taxon>Hyphomicrobiales</taxon>
        <taxon>Rhizobiaceae</taxon>
        <taxon>Mycoplana</taxon>
    </lineage>
</organism>
<feature type="domain" description="AAA+ ATPase" evidence="1">
    <location>
        <begin position="278"/>
        <end position="453"/>
    </location>
</feature>
<evidence type="ECO:0000313" key="3">
    <source>
        <dbReference type="Proteomes" id="UP000241247"/>
    </source>
</evidence>
<accession>A0A2T5B665</accession>
<gene>
    <name evidence="2" type="ORF">C7449_105371</name>
</gene>
<name>A0A2T5B665_MYCDI</name>